<dbReference type="PANTHER" id="PTHR33507:SF3">
    <property type="entry name" value="INNER MEMBRANE PROTEIN YBBJ"/>
    <property type="match status" value="1"/>
</dbReference>
<evidence type="ECO:0000259" key="6">
    <source>
        <dbReference type="Pfam" id="PF01957"/>
    </source>
</evidence>
<keyword evidence="3 5" id="KW-1133">Transmembrane helix</keyword>
<dbReference type="PANTHER" id="PTHR33507">
    <property type="entry name" value="INNER MEMBRANE PROTEIN YBBJ"/>
    <property type="match status" value="1"/>
</dbReference>
<dbReference type="EMBL" id="DRLF01000445">
    <property type="protein sequence ID" value="HEC07731.1"/>
    <property type="molecule type" value="Genomic_DNA"/>
</dbReference>
<dbReference type="InterPro" id="IPR002810">
    <property type="entry name" value="NfeD-like_C"/>
</dbReference>
<feature type="transmembrane region" description="Helical" evidence="5">
    <location>
        <begin position="57"/>
        <end position="76"/>
    </location>
</feature>
<keyword evidence="4 5" id="KW-0472">Membrane</keyword>
<gene>
    <name evidence="7" type="ORF">ENJ12_12825</name>
</gene>
<dbReference type="GO" id="GO:0005886">
    <property type="term" value="C:plasma membrane"/>
    <property type="evidence" value="ECO:0007669"/>
    <property type="project" value="TreeGrafter"/>
</dbReference>
<evidence type="ECO:0000313" key="7">
    <source>
        <dbReference type="EMBL" id="HEC07731.1"/>
    </source>
</evidence>
<evidence type="ECO:0000256" key="2">
    <source>
        <dbReference type="ARBA" id="ARBA00022692"/>
    </source>
</evidence>
<evidence type="ECO:0000256" key="5">
    <source>
        <dbReference type="SAM" id="Phobius"/>
    </source>
</evidence>
<accession>A0A831WGL8</accession>
<protein>
    <submittedName>
        <fullName evidence="7">NfeD family protein</fullName>
    </submittedName>
</protein>
<organism evidence="7">
    <name type="scientific">Thiolapillus brandeum</name>
    <dbReference type="NCBI Taxonomy" id="1076588"/>
    <lineage>
        <taxon>Bacteria</taxon>
        <taxon>Pseudomonadati</taxon>
        <taxon>Pseudomonadota</taxon>
        <taxon>Gammaproteobacteria</taxon>
        <taxon>Chromatiales</taxon>
        <taxon>Sedimenticolaceae</taxon>
        <taxon>Thiolapillus</taxon>
    </lineage>
</organism>
<feature type="domain" description="NfeD-like C-terminal" evidence="6">
    <location>
        <begin position="93"/>
        <end position="146"/>
    </location>
</feature>
<feature type="transmembrane region" description="Helical" evidence="5">
    <location>
        <begin position="12"/>
        <end position="45"/>
    </location>
</feature>
<evidence type="ECO:0000256" key="4">
    <source>
        <dbReference type="ARBA" id="ARBA00023136"/>
    </source>
</evidence>
<comment type="subcellular location">
    <subcellularLocation>
        <location evidence="1">Membrane</location>
        <topology evidence="1">Multi-pass membrane protein</topology>
    </subcellularLocation>
</comment>
<comment type="caution">
    <text evidence="7">The sequence shown here is derived from an EMBL/GenBank/DDBJ whole genome shotgun (WGS) entry which is preliminary data.</text>
</comment>
<proteinExistence type="predicted"/>
<dbReference type="InterPro" id="IPR052165">
    <property type="entry name" value="Membrane_assoc_protease"/>
</dbReference>
<name>A0A831WGL8_9GAMM</name>
<dbReference type="InterPro" id="IPR012340">
    <property type="entry name" value="NA-bd_OB-fold"/>
</dbReference>
<reference evidence="7" key="1">
    <citation type="journal article" date="2020" name="mSystems">
        <title>Genome- and Community-Level Interaction Insights into Carbon Utilization and Element Cycling Functions of Hydrothermarchaeota in Hydrothermal Sediment.</title>
        <authorList>
            <person name="Zhou Z."/>
            <person name="Liu Y."/>
            <person name="Xu W."/>
            <person name="Pan J."/>
            <person name="Luo Z.H."/>
            <person name="Li M."/>
        </authorList>
    </citation>
    <scope>NUCLEOTIDE SEQUENCE [LARGE SCALE GENOMIC DNA]</scope>
    <source>
        <strain evidence="7">HyVt-458</strain>
    </source>
</reference>
<dbReference type="AlphaFoldDB" id="A0A831WGL8"/>
<keyword evidence="2 5" id="KW-0812">Transmembrane</keyword>
<dbReference type="Gene3D" id="2.40.50.140">
    <property type="entry name" value="Nucleic acid-binding proteins"/>
    <property type="match status" value="1"/>
</dbReference>
<dbReference type="Pfam" id="PF01957">
    <property type="entry name" value="NfeD"/>
    <property type="match status" value="1"/>
</dbReference>
<dbReference type="Proteomes" id="UP000886339">
    <property type="component" value="Unassembled WGS sequence"/>
</dbReference>
<evidence type="ECO:0000256" key="3">
    <source>
        <dbReference type="ARBA" id="ARBA00022989"/>
    </source>
</evidence>
<evidence type="ECO:0000256" key="1">
    <source>
        <dbReference type="ARBA" id="ARBA00004141"/>
    </source>
</evidence>
<sequence length="148" mass="16291">MMGLLGELQPWHWAVLGIVLLILEVFAPGVFFMWMGIAAGVVALLSWLIGDMSWQAQVLAFAGLSLVSVVLGRWWLSRHGMATEEPTLNRRGEQYIGRAFNLDEPIVNSVGKIRVDDTTWKISGPDCPEGSRVTVIGVDGVVLRVKCE</sequence>